<dbReference type="EMBL" id="MCGO01000068">
    <property type="protein sequence ID" value="ORY33270.1"/>
    <property type="molecule type" value="Genomic_DNA"/>
</dbReference>
<evidence type="ECO:0000256" key="3">
    <source>
        <dbReference type="ARBA" id="ARBA00022679"/>
    </source>
</evidence>
<evidence type="ECO:0000256" key="6">
    <source>
        <dbReference type="ARBA" id="ARBA00022771"/>
    </source>
</evidence>
<evidence type="ECO:0000313" key="10">
    <source>
        <dbReference type="EMBL" id="ORY33270.1"/>
    </source>
</evidence>
<dbReference type="GO" id="GO:0008270">
    <property type="term" value="F:zinc ion binding"/>
    <property type="evidence" value="ECO:0007669"/>
    <property type="project" value="UniProtKB-KW"/>
</dbReference>
<dbReference type="EC" id="2.3.2.31" evidence="2"/>
<dbReference type="Gene3D" id="1.20.120.1750">
    <property type="match status" value="1"/>
</dbReference>
<evidence type="ECO:0000256" key="8">
    <source>
        <dbReference type="ARBA" id="ARBA00022833"/>
    </source>
</evidence>
<keyword evidence="7" id="KW-0833">Ubl conjugation pathway</keyword>
<accession>A0A1Y2BFD1</accession>
<dbReference type="SUPFAM" id="SSF57850">
    <property type="entry name" value="RING/U-box"/>
    <property type="match status" value="3"/>
</dbReference>
<reference evidence="10 11" key="1">
    <citation type="submission" date="2016-07" db="EMBL/GenBank/DDBJ databases">
        <title>Pervasive Adenine N6-methylation of Active Genes in Fungi.</title>
        <authorList>
            <consortium name="DOE Joint Genome Institute"/>
            <person name="Mondo S.J."/>
            <person name="Dannebaum R.O."/>
            <person name="Kuo R.C."/>
            <person name="Labutti K."/>
            <person name="Haridas S."/>
            <person name="Kuo A."/>
            <person name="Salamov A."/>
            <person name="Ahrendt S.R."/>
            <person name="Lipzen A."/>
            <person name="Sullivan W."/>
            <person name="Andreopoulos W.B."/>
            <person name="Clum A."/>
            <person name="Lindquist E."/>
            <person name="Daum C."/>
            <person name="Ramamoorthy G.K."/>
            <person name="Gryganskyi A."/>
            <person name="Culley D."/>
            <person name="Magnuson J.K."/>
            <person name="James T.Y."/>
            <person name="O'Malley M.A."/>
            <person name="Stajich J.E."/>
            <person name="Spatafora J.W."/>
            <person name="Visel A."/>
            <person name="Grigoriev I.V."/>
        </authorList>
    </citation>
    <scope>NUCLEOTIDE SEQUENCE [LARGE SCALE GENOMIC DNA]</scope>
    <source>
        <strain evidence="10 11">JEL800</strain>
    </source>
</reference>
<keyword evidence="5" id="KW-0677">Repeat</keyword>
<keyword evidence="11" id="KW-1185">Reference proteome</keyword>
<proteinExistence type="predicted"/>
<dbReference type="PROSITE" id="PS00518">
    <property type="entry name" value="ZF_RING_1"/>
    <property type="match status" value="1"/>
</dbReference>
<dbReference type="GO" id="GO:0061630">
    <property type="term" value="F:ubiquitin protein ligase activity"/>
    <property type="evidence" value="ECO:0007669"/>
    <property type="project" value="UniProtKB-EC"/>
</dbReference>
<evidence type="ECO:0000256" key="4">
    <source>
        <dbReference type="ARBA" id="ARBA00022723"/>
    </source>
</evidence>
<dbReference type="InterPro" id="IPR044066">
    <property type="entry name" value="TRIAD_supradom"/>
</dbReference>
<keyword evidence="3" id="KW-0808">Transferase</keyword>
<comment type="caution">
    <text evidence="10">The sequence shown here is derived from an EMBL/GenBank/DDBJ whole genome shotgun (WGS) entry which is preliminary data.</text>
</comment>
<dbReference type="AlphaFoldDB" id="A0A1Y2BFD1"/>
<dbReference type="InterPro" id="IPR013083">
    <property type="entry name" value="Znf_RING/FYVE/PHD"/>
</dbReference>
<keyword evidence="8" id="KW-0862">Zinc</keyword>
<dbReference type="InterPro" id="IPR002867">
    <property type="entry name" value="IBR_dom"/>
</dbReference>
<dbReference type="PANTHER" id="PTHR11685">
    <property type="entry name" value="RBR FAMILY RING FINGER AND IBR DOMAIN-CONTAINING"/>
    <property type="match status" value="1"/>
</dbReference>
<dbReference type="Pfam" id="PF01485">
    <property type="entry name" value="IBR"/>
    <property type="match status" value="1"/>
</dbReference>
<protein>
    <recommendedName>
        <fullName evidence="2">RBR-type E3 ubiquitin transferase</fullName>
        <ecNumber evidence="2">2.3.2.31</ecNumber>
    </recommendedName>
</protein>
<dbReference type="OrthoDB" id="10009520at2759"/>
<feature type="domain" description="RING-type" evidence="9">
    <location>
        <begin position="12"/>
        <end position="240"/>
    </location>
</feature>
<dbReference type="Gene3D" id="3.30.40.10">
    <property type="entry name" value="Zinc/RING finger domain, C3HC4 (zinc finger)"/>
    <property type="match status" value="1"/>
</dbReference>
<dbReference type="PROSITE" id="PS51873">
    <property type="entry name" value="TRIAD"/>
    <property type="match status" value="1"/>
</dbReference>
<dbReference type="STRING" id="329046.A0A1Y2BFD1"/>
<keyword evidence="6" id="KW-0863">Zinc-finger</keyword>
<keyword evidence="4" id="KW-0479">Metal-binding</keyword>
<dbReference type="SMART" id="SM00647">
    <property type="entry name" value="IBR"/>
    <property type="match status" value="1"/>
</dbReference>
<evidence type="ECO:0000256" key="2">
    <source>
        <dbReference type="ARBA" id="ARBA00012251"/>
    </source>
</evidence>
<dbReference type="InterPro" id="IPR031127">
    <property type="entry name" value="E3_UB_ligase_RBR"/>
</dbReference>
<dbReference type="Pfam" id="PF22191">
    <property type="entry name" value="IBR_1"/>
    <property type="match status" value="1"/>
</dbReference>
<dbReference type="InterPro" id="IPR017907">
    <property type="entry name" value="Znf_RING_CS"/>
</dbReference>
<dbReference type="GO" id="GO:0016567">
    <property type="term" value="P:protein ubiquitination"/>
    <property type="evidence" value="ECO:0007669"/>
    <property type="project" value="InterPro"/>
</dbReference>
<gene>
    <name evidence="10" type="ORF">BCR33DRAFT_838772</name>
</gene>
<evidence type="ECO:0000256" key="1">
    <source>
        <dbReference type="ARBA" id="ARBA00001798"/>
    </source>
</evidence>
<dbReference type="Proteomes" id="UP000193642">
    <property type="component" value="Unassembled WGS sequence"/>
</dbReference>
<sequence>MEELIIKERPDELLQCLACKHDGTQANNDVFALQCGHAMCKSFWSHYFWVKFINEQSNEIKCPLSKCTQTISPNTVSLLSTQFIADKYESLQFEAYSKNSLALTECPVPDCTNFISWDNISMLHNKSFIPTVTCSCDHNFCFSCKIPNHEPAPCAIASSWMTKVREYESIAWIAANTKSKILLCYFGLRSNCYSKECPKCSVSIANESGLMSTECPNCRHEFCWKCLKTIDEYHSHFYFTESQAPMIQHSVPKADCLEDFILFDTPQKMEVPIEAKQVLQDSHGTLKWSYCLMFHLIDNLARERLQFNLAQLRAEVDSLTNMWTTSLGCLNLNVSIELLVQQVAQVTKKRDMLLKMALADLREGLFVLSDENNAV</sequence>
<name>A0A1Y2BFD1_9FUNG</name>
<comment type="catalytic activity">
    <reaction evidence="1">
        <text>[E2 ubiquitin-conjugating enzyme]-S-ubiquitinyl-L-cysteine + [acceptor protein]-L-lysine = [E2 ubiquitin-conjugating enzyme]-L-cysteine + [acceptor protein]-N(6)-ubiquitinyl-L-lysine.</text>
        <dbReference type="EC" id="2.3.2.31"/>
    </reaction>
</comment>
<evidence type="ECO:0000256" key="7">
    <source>
        <dbReference type="ARBA" id="ARBA00022786"/>
    </source>
</evidence>
<evidence type="ECO:0000256" key="5">
    <source>
        <dbReference type="ARBA" id="ARBA00022737"/>
    </source>
</evidence>
<evidence type="ECO:0000313" key="11">
    <source>
        <dbReference type="Proteomes" id="UP000193642"/>
    </source>
</evidence>
<organism evidence="10 11">
    <name type="scientific">Rhizoclosmatium globosum</name>
    <dbReference type="NCBI Taxonomy" id="329046"/>
    <lineage>
        <taxon>Eukaryota</taxon>
        <taxon>Fungi</taxon>
        <taxon>Fungi incertae sedis</taxon>
        <taxon>Chytridiomycota</taxon>
        <taxon>Chytridiomycota incertae sedis</taxon>
        <taxon>Chytridiomycetes</taxon>
        <taxon>Chytridiales</taxon>
        <taxon>Chytriomycetaceae</taxon>
        <taxon>Rhizoclosmatium</taxon>
    </lineage>
</organism>
<evidence type="ECO:0000259" key="9">
    <source>
        <dbReference type="PROSITE" id="PS51873"/>
    </source>
</evidence>